<proteinExistence type="predicted"/>
<comment type="caution">
    <text evidence="1">The sequence shown here is derived from an EMBL/GenBank/DDBJ whole genome shotgun (WGS) entry which is preliminary data.</text>
</comment>
<name>A0AA87ZC41_FICCA</name>
<organism evidence="1 2">
    <name type="scientific">Ficus carica</name>
    <name type="common">Common fig</name>
    <dbReference type="NCBI Taxonomy" id="3494"/>
    <lineage>
        <taxon>Eukaryota</taxon>
        <taxon>Viridiplantae</taxon>
        <taxon>Streptophyta</taxon>
        <taxon>Embryophyta</taxon>
        <taxon>Tracheophyta</taxon>
        <taxon>Spermatophyta</taxon>
        <taxon>Magnoliopsida</taxon>
        <taxon>eudicotyledons</taxon>
        <taxon>Gunneridae</taxon>
        <taxon>Pentapetalae</taxon>
        <taxon>rosids</taxon>
        <taxon>fabids</taxon>
        <taxon>Rosales</taxon>
        <taxon>Moraceae</taxon>
        <taxon>Ficeae</taxon>
        <taxon>Ficus</taxon>
    </lineage>
</organism>
<dbReference type="EMBL" id="BTGU01000004">
    <property type="protein sequence ID" value="GMN34214.1"/>
    <property type="molecule type" value="Genomic_DNA"/>
</dbReference>
<gene>
    <name evidence="1" type="ORF">TIFTF001_004571</name>
</gene>
<evidence type="ECO:0000313" key="1">
    <source>
        <dbReference type="EMBL" id="GMN34214.1"/>
    </source>
</evidence>
<accession>A0AA87ZC41</accession>
<dbReference type="AlphaFoldDB" id="A0AA87ZC41"/>
<dbReference type="Proteomes" id="UP001187192">
    <property type="component" value="Unassembled WGS sequence"/>
</dbReference>
<evidence type="ECO:0000313" key="2">
    <source>
        <dbReference type="Proteomes" id="UP001187192"/>
    </source>
</evidence>
<sequence length="98" mass="10696">MDRGDTVQGNVVLDVGTSPDGIRWPSTKAIAEELHNCVNSIVIVARSLATSLNIVVAIRGQQRSLSMVKPRSRDFRSLAIVGIGDQTISRRLLYIGQH</sequence>
<keyword evidence="2" id="KW-1185">Reference proteome</keyword>
<reference evidence="1" key="1">
    <citation type="submission" date="2023-07" db="EMBL/GenBank/DDBJ databases">
        <title>draft genome sequence of fig (Ficus carica).</title>
        <authorList>
            <person name="Takahashi T."/>
            <person name="Nishimura K."/>
        </authorList>
    </citation>
    <scope>NUCLEOTIDE SEQUENCE</scope>
</reference>
<protein>
    <submittedName>
        <fullName evidence="1">Uncharacterized protein</fullName>
    </submittedName>
</protein>